<sequence>MKKKTARKLEYFLHFITALLLIIKGVDEVVKGLYFPASIILGIALLVFILIFFWRKLKIKPKQVRITCWYLESPALLVVSYVLHLEKKEFTPYIFLLAAIMYPAMGFISSKKFKKIRKSAIN</sequence>
<feature type="transmembrane region" description="Helical" evidence="1">
    <location>
        <begin position="32"/>
        <end position="54"/>
    </location>
</feature>
<feature type="transmembrane region" description="Helical" evidence="1">
    <location>
        <begin position="90"/>
        <end position="108"/>
    </location>
</feature>
<dbReference type="EMBL" id="CP080429">
    <property type="protein sequence ID" value="QYJ68409.1"/>
    <property type="molecule type" value="Genomic_DNA"/>
</dbReference>
<feature type="transmembrane region" description="Helical" evidence="1">
    <location>
        <begin position="9"/>
        <end position="26"/>
    </location>
</feature>
<dbReference type="Proteomes" id="UP000825381">
    <property type="component" value="Chromosome"/>
</dbReference>
<feature type="transmembrane region" description="Helical" evidence="1">
    <location>
        <begin position="66"/>
        <end position="84"/>
    </location>
</feature>
<keyword evidence="1" id="KW-0472">Membrane</keyword>
<keyword evidence="1" id="KW-1133">Transmembrane helix</keyword>
<accession>A0ABX8VCL4</accession>
<name>A0ABX8VCL4_9FLAO</name>
<protein>
    <submittedName>
        <fullName evidence="2">Uncharacterized protein</fullName>
    </submittedName>
</protein>
<keyword evidence="1" id="KW-0812">Transmembrane</keyword>
<organism evidence="2 3">
    <name type="scientific">Flavobacterium litorale</name>
    <dbReference type="NCBI Taxonomy" id="2856519"/>
    <lineage>
        <taxon>Bacteria</taxon>
        <taxon>Pseudomonadati</taxon>
        <taxon>Bacteroidota</taxon>
        <taxon>Flavobacteriia</taxon>
        <taxon>Flavobacteriales</taxon>
        <taxon>Flavobacteriaceae</taxon>
        <taxon>Flavobacterium</taxon>
    </lineage>
</organism>
<keyword evidence="3" id="KW-1185">Reference proteome</keyword>
<evidence type="ECO:0000313" key="2">
    <source>
        <dbReference type="EMBL" id="QYJ68409.1"/>
    </source>
</evidence>
<proteinExistence type="predicted"/>
<reference evidence="2 3" key="1">
    <citation type="submission" date="2021-07" db="EMBL/GenBank/DDBJ databases">
        <title>Flavobacterium WSW3-B6 sp.nov, isolated from seaweed.</title>
        <authorList>
            <person name="Muhammad N."/>
            <person name="Ho H."/>
            <person name="Lee Y.-J."/>
            <person name="Nguyen T."/>
            <person name="Ho J."/>
            <person name="Kim S.-G."/>
        </authorList>
    </citation>
    <scope>NUCLEOTIDE SEQUENCE [LARGE SCALE GENOMIC DNA]</scope>
    <source>
        <strain evidence="2 3">WSW3-B6</strain>
    </source>
</reference>
<dbReference type="RefSeq" id="WP_220640750.1">
    <property type="nucleotide sequence ID" value="NZ_CP080429.1"/>
</dbReference>
<evidence type="ECO:0000313" key="3">
    <source>
        <dbReference type="Proteomes" id="UP000825381"/>
    </source>
</evidence>
<evidence type="ECO:0000256" key="1">
    <source>
        <dbReference type="SAM" id="Phobius"/>
    </source>
</evidence>
<gene>
    <name evidence="2" type="ORF">K1I41_00545</name>
</gene>